<evidence type="ECO:0000256" key="5">
    <source>
        <dbReference type="ARBA" id="ARBA00022840"/>
    </source>
</evidence>
<dbReference type="Gene3D" id="1.20.5.4130">
    <property type="match status" value="2"/>
</dbReference>
<dbReference type="SUPFAM" id="SSF52058">
    <property type="entry name" value="L domain-like"/>
    <property type="match status" value="1"/>
</dbReference>
<name>A0A4D6LPW9_VIGUN</name>
<dbReference type="PANTHER" id="PTHR36766:SF42">
    <property type="entry name" value="NB-ARC DOMAIN DISEASE RESISTANCE PROTEIN"/>
    <property type="match status" value="1"/>
</dbReference>
<evidence type="ECO:0000259" key="7">
    <source>
        <dbReference type="Pfam" id="PF18052"/>
    </source>
</evidence>
<gene>
    <name evidence="10" type="ORF">DEO72_LG4g1528</name>
</gene>
<evidence type="ECO:0000313" key="10">
    <source>
        <dbReference type="EMBL" id="QCD90571.1"/>
    </source>
</evidence>
<keyword evidence="5" id="KW-0067">ATP-binding</keyword>
<dbReference type="GO" id="GO:0006952">
    <property type="term" value="P:defense response"/>
    <property type="evidence" value="ECO:0007669"/>
    <property type="project" value="UniProtKB-KW"/>
</dbReference>
<evidence type="ECO:0000256" key="6">
    <source>
        <dbReference type="SAM" id="Coils"/>
    </source>
</evidence>
<feature type="domain" description="Disease resistance N-terminal" evidence="7">
    <location>
        <begin position="5"/>
        <end position="90"/>
    </location>
</feature>
<keyword evidence="2" id="KW-0677">Repeat</keyword>
<dbReference type="Pfam" id="PF25019">
    <property type="entry name" value="LRR_R13L1-DRL21"/>
    <property type="match status" value="1"/>
</dbReference>
<keyword evidence="11" id="KW-1185">Reference proteome</keyword>
<sequence>MADAVLKSVLGSLASPAVAELKTFLCFRRQKEKLESMFTAIKATLEDAEEKQFSDRATKDWVGKLKDAAYELDDILDEFAYEQMRLEEEEEEREVKCCVSEMVLRSSLATFHPMNLYFRYNIVRRMKIVSERLDQIASEKNQLHLTSTIQEETRGVPGWRQTLSLVTEPKVYGREEDIKAIVEFLAGAASRPENLPVYPIKTFEKKRRGNNEYHEIAIKLDYVSVAETLGGMNKKKETTCKMADAVLKSVLGSLASPAVAELKTFLCFRRQKEKLESMFTAIKATLEDAEEKQFSDRATKDWVGKLKDAAYELDDILDEFAYEQMRLEEEEEEREVKCCVSEMVLRSSLATFHPMNLYFRYNIVRRMKIVSERLDQIASEKNQLHLTSTIQEETRGVPGWRQTLSLVTEPKVYGREEDIKAIVEFLADGRLDAEDVGDDVWNELYRRSLFQDIWTDEFGKVISFKIHDLVHDLAQFVAEEVCCITDQDGAPVLFERKRIQHLSDHRWGLHTGELHQLKSLKTYIKSTTTKELSSDVLKCHSLRALDVSLSKELSSSIGDLKHLRYLNLSCGDFKSLPESVCKLLNLQILKLDYCESLQKLPDSLVRLKALQQLSLEECGSLSRLPPYIGKLNSLRSLSMYFVGEEKGCLLAELGALKLKGDFKIKHLEKVKSVNDAKGSNMSSKQLNKLFLEWREFREGELEGNDEEVLEALQPCTDTLESLSLEGYDGVRFPQWMSSPLKNLAYLKLWMCRNCIKLPVLRKLPSLKKLEIIGANYVQYLEEECYDDGVAFMALEYLLLSWLPSLIRLSREDGENQFSCLSTLKIIRCPNFSMQGLHSLKKLEMNWCPQLNVWPCLQNLTCLEDLTISILPEVKGLQHMTKLKKLTLRDLYIKSLPDCFGDLPLLRELHIVGCLMLMRLPRSLSLSRLQELRITHCNLELKQRCRKETGEDWPIIAHIPRLYV</sequence>
<dbReference type="Proteomes" id="UP000501690">
    <property type="component" value="Linkage Group LG4"/>
</dbReference>
<evidence type="ECO:0000256" key="4">
    <source>
        <dbReference type="ARBA" id="ARBA00022821"/>
    </source>
</evidence>
<dbReference type="AlphaFoldDB" id="A0A4D6LPW9"/>
<evidence type="ECO:0000256" key="3">
    <source>
        <dbReference type="ARBA" id="ARBA00022741"/>
    </source>
</evidence>
<feature type="domain" description="Disease resistance protein winged helix" evidence="8">
    <location>
        <begin position="428"/>
        <end position="474"/>
    </location>
</feature>
<dbReference type="EMBL" id="CP039348">
    <property type="protein sequence ID" value="QCD90571.1"/>
    <property type="molecule type" value="Genomic_DNA"/>
</dbReference>
<feature type="domain" description="Disease resistance N-terminal" evidence="7">
    <location>
        <begin position="246"/>
        <end position="331"/>
    </location>
</feature>
<dbReference type="GO" id="GO:0005524">
    <property type="term" value="F:ATP binding"/>
    <property type="evidence" value="ECO:0007669"/>
    <property type="project" value="UniProtKB-KW"/>
</dbReference>
<evidence type="ECO:0000313" key="11">
    <source>
        <dbReference type="Proteomes" id="UP000501690"/>
    </source>
</evidence>
<keyword evidence="6" id="KW-0175">Coiled coil</keyword>
<evidence type="ECO:0000259" key="9">
    <source>
        <dbReference type="Pfam" id="PF25019"/>
    </source>
</evidence>
<dbReference type="Pfam" id="PF23559">
    <property type="entry name" value="WHD_DRP"/>
    <property type="match status" value="1"/>
</dbReference>
<feature type="coiled-coil region" evidence="6">
    <location>
        <begin position="272"/>
        <end position="333"/>
    </location>
</feature>
<feature type="domain" description="R13L1/DRL21-like LRR repeat region" evidence="9">
    <location>
        <begin position="650"/>
        <end position="772"/>
    </location>
</feature>
<keyword evidence="1" id="KW-0433">Leucine-rich repeat</keyword>
<protein>
    <submittedName>
        <fullName evidence="10">Disease resistance protein RPM1</fullName>
    </submittedName>
</protein>
<evidence type="ECO:0000256" key="1">
    <source>
        <dbReference type="ARBA" id="ARBA00022614"/>
    </source>
</evidence>
<feature type="coiled-coil region" evidence="6">
    <location>
        <begin position="31"/>
        <end position="92"/>
    </location>
</feature>
<dbReference type="InterPro" id="IPR058922">
    <property type="entry name" value="WHD_DRP"/>
</dbReference>
<accession>A0A4D6LPW9</accession>
<proteinExistence type="predicted"/>
<dbReference type="Gene3D" id="3.80.10.10">
    <property type="entry name" value="Ribonuclease Inhibitor"/>
    <property type="match status" value="3"/>
</dbReference>
<keyword evidence="4" id="KW-0611">Plant defense</keyword>
<dbReference type="InterPro" id="IPR056789">
    <property type="entry name" value="LRR_R13L1-DRL21"/>
</dbReference>
<keyword evidence="3" id="KW-0547">Nucleotide-binding</keyword>
<dbReference type="PANTHER" id="PTHR36766">
    <property type="entry name" value="PLANT BROAD-SPECTRUM MILDEW RESISTANCE PROTEIN RPW8"/>
    <property type="match status" value="1"/>
</dbReference>
<evidence type="ECO:0000259" key="8">
    <source>
        <dbReference type="Pfam" id="PF23559"/>
    </source>
</evidence>
<organism evidence="10 11">
    <name type="scientific">Vigna unguiculata</name>
    <name type="common">Cowpea</name>
    <dbReference type="NCBI Taxonomy" id="3917"/>
    <lineage>
        <taxon>Eukaryota</taxon>
        <taxon>Viridiplantae</taxon>
        <taxon>Streptophyta</taxon>
        <taxon>Embryophyta</taxon>
        <taxon>Tracheophyta</taxon>
        <taxon>Spermatophyta</taxon>
        <taxon>Magnoliopsida</taxon>
        <taxon>eudicotyledons</taxon>
        <taxon>Gunneridae</taxon>
        <taxon>Pentapetalae</taxon>
        <taxon>rosids</taxon>
        <taxon>fabids</taxon>
        <taxon>Fabales</taxon>
        <taxon>Fabaceae</taxon>
        <taxon>Papilionoideae</taxon>
        <taxon>50 kb inversion clade</taxon>
        <taxon>NPAAA clade</taxon>
        <taxon>indigoferoid/millettioid clade</taxon>
        <taxon>Phaseoleae</taxon>
        <taxon>Vigna</taxon>
    </lineage>
</organism>
<dbReference type="InterPro" id="IPR041118">
    <property type="entry name" value="Rx_N"/>
</dbReference>
<dbReference type="InterPro" id="IPR032675">
    <property type="entry name" value="LRR_dom_sf"/>
</dbReference>
<reference evidence="10 11" key="1">
    <citation type="submission" date="2019-04" db="EMBL/GenBank/DDBJ databases">
        <title>An improved genome assembly and genetic linkage map for asparagus bean, Vigna unguiculata ssp. sesquipedialis.</title>
        <authorList>
            <person name="Xia Q."/>
            <person name="Zhang R."/>
            <person name="Dong Y."/>
        </authorList>
    </citation>
    <scope>NUCLEOTIDE SEQUENCE [LARGE SCALE GENOMIC DNA]</scope>
    <source>
        <tissue evidence="10">Leaf</tissue>
    </source>
</reference>
<dbReference type="Pfam" id="PF18052">
    <property type="entry name" value="Rx_N"/>
    <property type="match status" value="2"/>
</dbReference>
<evidence type="ECO:0000256" key="2">
    <source>
        <dbReference type="ARBA" id="ARBA00022737"/>
    </source>
</evidence>